<gene>
    <name evidence="1" type="ORF">kustc0434</name>
</gene>
<reference evidence="1" key="1">
    <citation type="journal article" date="2006" name="Nature">
        <title>Deciphering the evolution and metabolism of an anammox bacterium from a community genome.</title>
        <authorList>
            <person name="Strous M."/>
            <person name="Pelletier E."/>
            <person name="Mangenot S."/>
            <person name="Rattei T."/>
            <person name="Lehner A."/>
            <person name="Taylor M.W."/>
            <person name="Horn M."/>
            <person name="Daims H."/>
            <person name="Bartol-Mavel D."/>
            <person name="Wincker P."/>
            <person name="Barbe V."/>
            <person name="Fonknechten N."/>
            <person name="Vallenet D."/>
            <person name="Segurens B."/>
            <person name="Schenowitz-Truong C."/>
            <person name="Medigue C."/>
            <person name="Collingro A."/>
            <person name="Snel B."/>
            <person name="Dutilh B.E."/>
            <person name="OpDenCamp H.J.M."/>
            <person name="vanDerDrift C."/>
            <person name="Cirpus I."/>
            <person name="vanDePas-Schoonen K.T."/>
            <person name="Harhangi H.R."/>
            <person name="vanNiftrik L."/>
            <person name="Schmid M."/>
            <person name="Keltjens J."/>
            <person name="vanDeVossenberg J."/>
            <person name="Kartal B."/>
            <person name="Meier H."/>
            <person name="Frishman D."/>
            <person name="Huynen M.A."/>
            <person name="Mewes H."/>
            <person name="Weissenbach J."/>
            <person name="Jetten M.S.M."/>
            <person name="Wagner M."/>
            <person name="LePaslier D."/>
        </authorList>
    </citation>
    <scope>NUCLEOTIDE SEQUENCE</scope>
</reference>
<evidence type="ECO:0000313" key="1">
    <source>
        <dbReference type="EMBL" id="CAJ71179.1"/>
    </source>
</evidence>
<dbReference type="EMBL" id="CT573073">
    <property type="protein sequence ID" value="CAJ71179.1"/>
    <property type="molecule type" value="Genomic_DNA"/>
</dbReference>
<reference evidence="1" key="2">
    <citation type="submission" date="2006-01" db="EMBL/GenBank/DDBJ databases">
        <authorList>
            <person name="Genoscope"/>
        </authorList>
    </citation>
    <scope>NUCLEOTIDE SEQUENCE</scope>
</reference>
<protein>
    <submittedName>
        <fullName evidence="1">Uncharacterized protein</fullName>
    </submittedName>
</protein>
<dbReference type="AlphaFoldDB" id="Q1PVC7"/>
<proteinExistence type="predicted"/>
<accession>Q1PVC7</accession>
<organism evidence="1">
    <name type="scientific">Kuenenia stuttgartiensis</name>
    <dbReference type="NCBI Taxonomy" id="174633"/>
    <lineage>
        <taxon>Bacteria</taxon>
        <taxon>Pseudomonadati</taxon>
        <taxon>Planctomycetota</taxon>
        <taxon>Candidatus Brocadiia</taxon>
        <taxon>Candidatus Brocadiales</taxon>
        <taxon>Candidatus Brocadiaceae</taxon>
        <taxon>Candidatus Kuenenia</taxon>
    </lineage>
</organism>
<name>Q1PVC7_KUEST</name>
<sequence>MTLQHLETKFRIKYWQLLNQETGYFKYSRQAMTTFLLSWHTFLAKHTAVFKFNVDSKCAARKVYRPFDFAIVICL</sequence>